<dbReference type="InterPro" id="IPR010982">
    <property type="entry name" value="Lambda_DNA-bd_dom_sf"/>
</dbReference>
<dbReference type="GO" id="GO:0003677">
    <property type="term" value="F:DNA binding"/>
    <property type="evidence" value="ECO:0007669"/>
    <property type="project" value="InterPro"/>
</dbReference>
<dbReference type="GO" id="GO:0005737">
    <property type="term" value="C:cytoplasm"/>
    <property type="evidence" value="ECO:0007669"/>
    <property type="project" value="InterPro"/>
</dbReference>
<dbReference type="InterPro" id="IPR041715">
    <property type="entry name" value="HisRS-like_core"/>
</dbReference>
<gene>
    <name evidence="2" type="ORF">METZ01_LOCUS230290</name>
</gene>
<sequence length="426" mass="48163">MKKNVNDIINSLGGTGKLANLLGVNPSAVSNYRQKGFPARLHLKIAMLCEERSVQISNDVLEGMTVPKIIKTNPKEYLSGTSLSIVKHLSTGGFDLIDPPVIVSADKVLDRMGENSADRLFIFSDQEGLRLCLRPDLTIPTCLYYLDQGFTGEKKLYSYFGKVFQLRLDNSSGPSEYSQAGLEYIGKQDQLASEIEIFHKVESSLRSEGLKNYHTFMGDVSLFSIFLDVMDLPDLWRKRLKAKYWNESDFKALLEDLSFKKSVDNELARRVFSLDRESATDLVRRSLGISFEATPIGRSVEEIMERLRQKGEEFSLQPLSKVTVNLIKEFLSISDKPFKALDRLRLISKNLDSSLLRQIDTAKERLEKIKELGVNLDKSEFSSEKGREVEYYTGFLFDFVNSQKGKSIHLGGGGRYDNLIRSMGSK</sequence>
<dbReference type="AlphaFoldDB" id="A0A382GQN8"/>
<reference evidence="2" key="1">
    <citation type="submission" date="2018-05" db="EMBL/GenBank/DDBJ databases">
        <authorList>
            <person name="Lanie J.A."/>
            <person name="Ng W.-L."/>
            <person name="Kazmierczak K.M."/>
            <person name="Andrzejewski T.M."/>
            <person name="Davidsen T.M."/>
            <person name="Wayne K.J."/>
            <person name="Tettelin H."/>
            <person name="Glass J.I."/>
            <person name="Rusch D."/>
            <person name="Podicherti R."/>
            <person name="Tsui H.-C.T."/>
            <person name="Winkler M.E."/>
        </authorList>
    </citation>
    <scope>NUCLEOTIDE SEQUENCE</scope>
</reference>
<evidence type="ECO:0000313" key="2">
    <source>
        <dbReference type="EMBL" id="SVB77436.1"/>
    </source>
</evidence>
<dbReference type="InterPro" id="IPR004516">
    <property type="entry name" value="HisRS/HisZ"/>
</dbReference>
<dbReference type="InterPro" id="IPR045864">
    <property type="entry name" value="aa-tRNA-synth_II/BPL/LPL"/>
</dbReference>
<name>A0A382GQN8_9ZZZZ</name>
<dbReference type="Gene3D" id="3.30.930.10">
    <property type="entry name" value="Bira Bifunctional Protein, Domain 2"/>
    <property type="match status" value="1"/>
</dbReference>
<dbReference type="GO" id="GO:0004821">
    <property type="term" value="F:histidine-tRNA ligase activity"/>
    <property type="evidence" value="ECO:0007669"/>
    <property type="project" value="TreeGrafter"/>
</dbReference>
<evidence type="ECO:0000259" key="1">
    <source>
        <dbReference type="Pfam" id="PF13393"/>
    </source>
</evidence>
<dbReference type="GO" id="GO:0006427">
    <property type="term" value="P:histidyl-tRNA aminoacylation"/>
    <property type="evidence" value="ECO:0007669"/>
    <property type="project" value="TreeGrafter"/>
</dbReference>
<dbReference type="PANTHER" id="PTHR43707:SF1">
    <property type="entry name" value="HISTIDINE--TRNA LIGASE, MITOCHONDRIAL-RELATED"/>
    <property type="match status" value="1"/>
</dbReference>
<dbReference type="Pfam" id="PF13393">
    <property type="entry name" value="tRNA-synt_His"/>
    <property type="match status" value="2"/>
</dbReference>
<dbReference type="PANTHER" id="PTHR43707">
    <property type="entry name" value="HISTIDYL-TRNA SYNTHETASE"/>
    <property type="match status" value="1"/>
</dbReference>
<proteinExistence type="predicted"/>
<protein>
    <recommendedName>
        <fullName evidence="1">Class II Histidinyl-tRNA synthetase (HisRS)-like catalytic core domain-containing protein</fullName>
    </recommendedName>
</protein>
<dbReference type="Gene3D" id="1.10.260.40">
    <property type="entry name" value="lambda repressor-like DNA-binding domains"/>
    <property type="match status" value="1"/>
</dbReference>
<feature type="non-terminal residue" evidence="2">
    <location>
        <position position="426"/>
    </location>
</feature>
<feature type="domain" description="Class II Histidinyl-tRNA synthetase (HisRS)-like catalytic core" evidence="1">
    <location>
        <begin position="85"/>
        <end position="241"/>
    </location>
</feature>
<accession>A0A382GQN8</accession>
<dbReference type="SUPFAM" id="SSF55681">
    <property type="entry name" value="Class II aaRS and biotin synthetases"/>
    <property type="match status" value="1"/>
</dbReference>
<dbReference type="EMBL" id="UINC01056883">
    <property type="protein sequence ID" value="SVB77436.1"/>
    <property type="molecule type" value="Genomic_DNA"/>
</dbReference>
<feature type="domain" description="Class II Histidinyl-tRNA synthetase (HisRS)-like catalytic core" evidence="1">
    <location>
        <begin position="319"/>
        <end position="425"/>
    </location>
</feature>
<organism evidence="2">
    <name type="scientific">marine metagenome</name>
    <dbReference type="NCBI Taxonomy" id="408172"/>
    <lineage>
        <taxon>unclassified sequences</taxon>
        <taxon>metagenomes</taxon>
        <taxon>ecological metagenomes</taxon>
    </lineage>
</organism>